<evidence type="ECO:0000313" key="2">
    <source>
        <dbReference type="Proteomes" id="UP001151760"/>
    </source>
</evidence>
<evidence type="ECO:0000313" key="1">
    <source>
        <dbReference type="EMBL" id="GJS56014.1"/>
    </source>
</evidence>
<comment type="caution">
    <text evidence="1">The sequence shown here is derived from an EMBL/GenBank/DDBJ whole genome shotgun (WGS) entry which is preliminary data.</text>
</comment>
<organism evidence="1 2">
    <name type="scientific">Tanacetum coccineum</name>
    <dbReference type="NCBI Taxonomy" id="301880"/>
    <lineage>
        <taxon>Eukaryota</taxon>
        <taxon>Viridiplantae</taxon>
        <taxon>Streptophyta</taxon>
        <taxon>Embryophyta</taxon>
        <taxon>Tracheophyta</taxon>
        <taxon>Spermatophyta</taxon>
        <taxon>Magnoliopsida</taxon>
        <taxon>eudicotyledons</taxon>
        <taxon>Gunneridae</taxon>
        <taxon>Pentapetalae</taxon>
        <taxon>asterids</taxon>
        <taxon>campanulids</taxon>
        <taxon>Asterales</taxon>
        <taxon>Asteraceae</taxon>
        <taxon>Asteroideae</taxon>
        <taxon>Anthemideae</taxon>
        <taxon>Anthemidinae</taxon>
        <taxon>Tanacetum</taxon>
    </lineage>
</organism>
<dbReference type="EMBL" id="BQNB010008908">
    <property type="protein sequence ID" value="GJS56014.1"/>
    <property type="molecule type" value="Genomic_DNA"/>
</dbReference>
<dbReference type="Proteomes" id="UP001151760">
    <property type="component" value="Unassembled WGS sequence"/>
</dbReference>
<proteinExistence type="predicted"/>
<accession>A0ABQ4WT08</accession>
<reference evidence="1" key="2">
    <citation type="submission" date="2022-01" db="EMBL/GenBank/DDBJ databases">
        <authorList>
            <person name="Yamashiro T."/>
            <person name="Shiraishi A."/>
            <person name="Satake H."/>
            <person name="Nakayama K."/>
        </authorList>
    </citation>
    <scope>NUCLEOTIDE SEQUENCE</scope>
</reference>
<keyword evidence="2" id="KW-1185">Reference proteome</keyword>
<sequence>MKDKIELRGRNELALSHVKVPIFIGNFYVLTDFAVVEDMDPYVDAGMGEVVVEKPFCEVSCVETKRFDGMITIHNNDESVTYQMVRSHPRFKHKILIELGINILALSDRHPTYHETPSDRARILELKRRNMKKSDSNIPYAVSIKEDTAYLCLHFTKDHKGNKINKPYPENPIRRIQAMEIKYSGRYRTWSLLQETPQYAISETFDTPYPPFSIPYK</sequence>
<protein>
    <submittedName>
        <fullName evidence="1">Uncharacterized protein</fullName>
    </submittedName>
</protein>
<reference evidence="1" key="1">
    <citation type="journal article" date="2022" name="Int. J. Mol. Sci.">
        <title>Draft Genome of Tanacetum Coccineum: Genomic Comparison of Closely Related Tanacetum-Family Plants.</title>
        <authorList>
            <person name="Yamashiro T."/>
            <person name="Shiraishi A."/>
            <person name="Nakayama K."/>
            <person name="Satake H."/>
        </authorList>
    </citation>
    <scope>NUCLEOTIDE SEQUENCE</scope>
</reference>
<gene>
    <name evidence="1" type="ORF">Tco_0629376</name>
</gene>
<name>A0ABQ4WT08_9ASTR</name>